<dbReference type="Proteomes" id="UP000634667">
    <property type="component" value="Unassembled WGS sequence"/>
</dbReference>
<comment type="caution">
    <text evidence="1">The sequence shown here is derived from an EMBL/GenBank/DDBJ whole genome shotgun (WGS) entry which is preliminary data.</text>
</comment>
<keyword evidence="2" id="KW-1185">Reference proteome</keyword>
<gene>
    <name evidence="1" type="ORF">GCM10008111_06880</name>
</gene>
<evidence type="ECO:0008006" key="3">
    <source>
        <dbReference type="Google" id="ProtNLM"/>
    </source>
</evidence>
<name>A0ABQ2WF57_9ALTE</name>
<sequence>MIFFCFEKYVYLHFFRDKSGFAVFNGCSGDTFFVKSLSSETSQLYTLQHLLRFTAAEFSQALGIDDNEAAQTLDFLLVNKLVVNVSEI</sequence>
<protein>
    <recommendedName>
        <fullName evidence="3">PqqD family protein</fullName>
    </recommendedName>
</protein>
<dbReference type="EMBL" id="BMYR01000002">
    <property type="protein sequence ID" value="GGW53313.1"/>
    <property type="molecule type" value="Genomic_DNA"/>
</dbReference>
<proteinExistence type="predicted"/>
<reference evidence="2" key="1">
    <citation type="journal article" date="2019" name="Int. J. Syst. Evol. Microbiol.">
        <title>The Global Catalogue of Microorganisms (GCM) 10K type strain sequencing project: providing services to taxonomists for standard genome sequencing and annotation.</title>
        <authorList>
            <consortium name="The Broad Institute Genomics Platform"/>
            <consortium name="The Broad Institute Genome Sequencing Center for Infectious Disease"/>
            <person name="Wu L."/>
            <person name="Ma J."/>
        </authorList>
    </citation>
    <scope>NUCLEOTIDE SEQUENCE [LARGE SCALE GENOMIC DNA]</scope>
    <source>
        <strain evidence="2">KCTC 23723</strain>
    </source>
</reference>
<organism evidence="1 2">
    <name type="scientific">Alishewanella tabrizica</name>
    <dbReference type="NCBI Taxonomy" id="671278"/>
    <lineage>
        <taxon>Bacteria</taxon>
        <taxon>Pseudomonadati</taxon>
        <taxon>Pseudomonadota</taxon>
        <taxon>Gammaproteobacteria</taxon>
        <taxon>Alteromonadales</taxon>
        <taxon>Alteromonadaceae</taxon>
        <taxon>Alishewanella</taxon>
    </lineage>
</organism>
<evidence type="ECO:0000313" key="1">
    <source>
        <dbReference type="EMBL" id="GGW53313.1"/>
    </source>
</evidence>
<evidence type="ECO:0000313" key="2">
    <source>
        <dbReference type="Proteomes" id="UP000634667"/>
    </source>
</evidence>
<accession>A0ABQ2WF57</accession>